<proteinExistence type="predicted"/>
<dbReference type="PROSITE" id="PS51782">
    <property type="entry name" value="LYSM"/>
    <property type="match status" value="1"/>
</dbReference>
<dbReference type="InterPro" id="IPR018392">
    <property type="entry name" value="LysM"/>
</dbReference>
<evidence type="ECO:0000313" key="2">
    <source>
        <dbReference type="EMBL" id="TCL62953.1"/>
    </source>
</evidence>
<keyword evidence="3" id="KW-1185">Reference proteome</keyword>
<accession>A0A4R1RB01</accession>
<reference evidence="2 3" key="1">
    <citation type="submission" date="2019-03" db="EMBL/GenBank/DDBJ databases">
        <title>Genomic Encyclopedia of Type Strains, Phase IV (KMG-IV): sequencing the most valuable type-strain genomes for metagenomic binning, comparative biology and taxonomic classification.</title>
        <authorList>
            <person name="Goeker M."/>
        </authorList>
    </citation>
    <scope>NUCLEOTIDE SEQUENCE [LARGE SCALE GENOMIC DNA]</scope>
    <source>
        <strain evidence="2 3">LX-B</strain>
    </source>
</reference>
<dbReference type="SUPFAM" id="SSF54106">
    <property type="entry name" value="LysM domain"/>
    <property type="match status" value="1"/>
</dbReference>
<evidence type="ECO:0000259" key="1">
    <source>
        <dbReference type="PROSITE" id="PS51782"/>
    </source>
</evidence>
<dbReference type="OrthoDB" id="2679564at2"/>
<dbReference type="InterPro" id="IPR036779">
    <property type="entry name" value="LysM_dom_sf"/>
</dbReference>
<name>A0A4R1RB01_HYDET</name>
<organism evidence="2 3">
    <name type="scientific">Hydrogenispora ethanolica</name>
    <dbReference type="NCBI Taxonomy" id="1082276"/>
    <lineage>
        <taxon>Bacteria</taxon>
        <taxon>Bacillati</taxon>
        <taxon>Bacillota</taxon>
        <taxon>Hydrogenispora</taxon>
    </lineage>
</organism>
<dbReference type="SMART" id="SM00257">
    <property type="entry name" value="LysM"/>
    <property type="match status" value="1"/>
</dbReference>
<dbReference type="CDD" id="cd00118">
    <property type="entry name" value="LysM"/>
    <property type="match status" value="1"/>
</dbReference>
<dbReference type="AlphaFoldDB" id="A0A4R1RB01"/>
<evidence type="ECO:0000313" key="3">
    <source>
        <dbReference type="Proteomes" id="UP000295008"/>
    </source>
</evidence>
<protein>
    <submittedName>
        <fullName evidence="2">LysM domain-containing protein</fullName>
    </submittedName>
</protein>
<comment type="caution">
    <text evidence="2">The sequence shown here is derived from an EMBL/GenBank/DDBJ whole genome shotgun (WGS) entry which is preliminary data.</text>
</comment>
<feature type="domain" description="LysM" evidence="1">
    <location>
        <begin position="50"/>
        <end position="99"/>
    </location>
</feature>
<dbReference type="Gene3D" id="3.10.350.10">
    <property type="entry name" value="LysM domain"/>
    <property type="match status" value="1"/>
</dbReference>
<sequence length="103" mass="12097">MRWRMNYKGRIFYWSPKRFTFNMIIFICFITGLIFFITNSVKADATRSTLSIMVHQGDSLWSIAERIEPDRDPRIVIQELKAQNDLRTANLTAGQRLRISVAK</sequence>
<gene>
    <name evidence="2" type="ORF">EDC14_10224</name>
</gene>
<dbReference type="Pfam" id="PF01476">
    <property type="entry name" value="LysM"/>
    <property type="match status" value="1"/>
</dbReference>
<dbReference type="EMBL" id="SLUN01000022">
    <property type="protein sequence ID" value="TCL62953.1"/>
    <property type="molecule type" value="Genomic_DNA"/>
</dbReference>
<dbReference type="Proteomes" id="UP000295008">
    <property type="component" value="Unassembled WGS sequence"/>
</dbReference>